<sequence>MQKRITAPLSLAAAVGIAAQALIFSAAHAADKELPQVVKDNIARATEQKLEKCYGVNAVGKNDCAVGKHSCAGQATKARDPESIVLLPAGSCAKIDGGKVK</sequence>
<evidence type="ECO:0000313" key="2">
    <source>
        <dbReference type="EMBL" id="MRX11782.1"/>
    </source>
</evidence>
<dbReference type="EMBL" id="WKJM01000047">
    <property type="protein sequence ID" value="MRX11782.1"/>
    <property type="molecule type" value="Genomic_DNA"/>
</dbReference>
<feature type="signal peptide" evidence="1">
    <location>
        <begin position="1"/>
        <end position="29"/>
    </location>
</feature>
<dbReference type="RefSeq" id="WP_154370521.1">
    <property type="nucleotide sequence ID" value="NZ_WKJM01000047.1"/>
</dbReference>
<protein>
    <submittedName>
        <fullName evidence="2">DUF2282 domain-containing protein</fullName>
    </submittedName>
</protein>
<dbReference type="Pfam" id="PF10048">
    <property type="entry name" value="DUF2282"/>
    <property type="match status" value="1"/>
</dbReference>
<keyword evidence="1" id="KW-0732">Signal</keyword>
<gene>
    <name evidence="2" type="ORF">GJ697_28535</name>
</gene>
<dbReference type="AlphaFoldDB" id="A0A6L5QR33"/>
<evidence type="ECO:0000256" key="1">
    <source>
        <dbReference type="SAM" id="SignalP"/>
    </source>
</evidence>
<proteinExistence type="predicted"/>
<dbReference type="InterPro" id="IPR018740">
    <property type="entry name" value="DUF2282_membr"/>
</dbReference>
<keyword evidence="3" id="KW-1185">Reference proteome</keyword>
<reference evidence="2 3" key="1">
    <citation type="submission" date="2019-11" db="EMBL/GenBank/DDBJ databases">
        <title>Novel species isolated from a subtropical stream in China.</title>
        <authorList>
            <person name="Lu H."/>
        </authorList>
    </citation>
    <scope>NUCLEOTIDE SEQUENCE [LARGE SCALE GENOMIC DNA]</scope>
    <source>
        <strain evidence="2 3">FT25W</strain>
    </source>
</reference>
<comment type="caution">
    <text evidence="2">The sequence shown here is derived from an EMBL/GenBank/DDBJ whole genome shotgun (WGS) entry which is preliminary data.</text>
</comment>
<evidence type="ECO:0000313" key="3">
    <source>
        <dbReference type="Proteomes" id="UP000481037"/>
    </source>
</evidence>
<name>A0A6L5QR33_9BURK</name>
<dbReference type="Proteomes" id="UP000481037">
    <property type="component" value="Unassembled WGS sequence"/>
</dbReference>
<organism evidence="2 3">
    <name type="scientific">Duganella alba</name>
    <dbReference type="NCBI Taxonomy" id="2666081"/>
    <lineage>
        <taxon>Bacteria</taxon>
        <taxon>Pseudomonadati</taxon>
        <taxon>Pseudomonadota</taxon>
        <taxon>Betaproteobacteria</taxon>
        <taxon>Burkholderiales</taxon>
        <taxon>Oxalobacteraceae</taxon>
        <taxon>Telluria group</taxon>
        <taxon>Duganella</taxon>
    </lineage>
</organism>
<accession>A0A6L5QR33</accession>
<feature type="chain" id="PRO_5026657463" evidence="1">
    <location>
        <begin position="30"/>
        <end position="101"/>
    </location>
</feature>